<evidence type="ECO:0000313" key="1">
    <source>
        <dbReference type="EMBL" id="NER30639.1"/>
    </source>
</evidence>
<comment type="caution">
    <text evidence="1">The sequence shown here is derived from an EMBL/GenBank/DDBJ whole genome shotgun (WGS) entry which is preliminary data.</text>
</comment>
<proteinExistence type="predicted"/>
<dbReference type="EMBL" id="JAAHFQ010000607">
    <property type="protein sequence ID" value="NER30639.1"/>
    <property type="molecule type" value="Genomic_DNA"/>
</dbReference>
<dbReference type="Pfam" id="PF20551">
    <property type="entry name" value="DUF6765"/>
    <property type="match status" value="1"/>
</dbReference>
<dbReference type="InterPro" id="IPR046653">
    <property type="entry name" value="DUF6765"/>
</dbReference>
<protein>
    <submittedName>
        <fullName evidence="1">Uncharacterized protein</fullName>
    </submittedName>
</protein>
<accession>A0A6B3NC12</accession>
<sequence>MQIDFHHGVTYAVARLAGFEHEQANIIANSAQYVDDATNSGLIKFDNGALFNRIGSAHKRLDYRNFRQLANYQVWIPFHFLPGNGGLPAGQEPEGKFINKLVCRPNSYVAQEMMTECIERRHLPYSLYRLGIAMHVYADTWAHQGFAGVSHEVNHAKHLVDEQGNLDQYLNAQIERYFHKNLIERLANIFISEALPLGHGAVLGHPDKPFLKWGYTNGLNQKIIRNNPQDYLEAAEHMCLWMQRYRVGDPKAKVSALPPDDKALIAQMLNNITDAKGEMRHQRWLEILSKGKFSFGQADISYIPKGKGSWKYQALGTQKEKDSRQEVFKYHPSFLSSHWKLFHDALEAHRFHVVHELLPRYGICVA</sequence>
<dbReference type="AlphaFoldDB" id="A0A6B3NC12"/>
<name>A0A6B3NC12_9CYAN</name>
<reference evidence="1" key="1">
    <citation type="submission" date="2019-11" db="EMBL/GenBank/DDBJ databases">
        <title>Genomic insights into an expanded diversity of filamentous marine cyanobacteria reveals the extraordinary biosynthetic potential of Moorea and Okeania.</title>
        <authorList>
            <person name="Ferreira Leao T."/>
            <person name="Wang M."/>
            <person name="Moss N."/>
            <person name="Da Silva R."/>
            <person name="Sanders J."/>
            <person name="Nurk S."/>
            <person name="Gurevich A."/>
            <person name="Humphrey G."/>
            <person name="Reher R."/>
            <person name="Zhu Q."/>
            <person name="Belda-Ferre P."/>
            <person name="Glukhov E."/>
            <person name="Rex R."/>
            <person name="Dorrestein P.C."/>
            <person name="Knight R."/>
            <person name="Pevzner P."/>
            <person name="Gerwick W.H."/>
            <person name="Gerwick L."/>
        </authorList>
    </citation>
    <scope>NUCLEOTIDE SEQUENCE</scope>
    <source>
        <strain evidence="1">SIO1C4</strain>
    </source>
</reference>
<gene>
    <name evidence="1" type="ORF">F6J89_24235</name>
</gene>
<organism evidence="1">
    <name type="scientific">Symploca sp. SIO1C4</name>
    <dbReference type="NCBI Taxonomy" id="2607765"/>
    <lineage>
        <taxon>Bacteria</taxon>
        <taxon>Bacillati</taxon>
        <taxon>Cyanobacteriota</taxon>
        <taxon>Cyanophyceae</taxon>
        <taxon>Coleofasciculales</taxon>
        <taxon>Coleofasciculaceae</taxon>
        <taxon>Symploca</taxon>
    </lineage>
</organism>